<keyword evidence="1" id="KW-1133">Transmembrane helix</keyword>
<organism evidence="3 4">
    <name type="scientific">Polyplosphaeria fusca</name>
    <dbReference type="NCBI Taxonomy" id="682080"/>
    <lineage>
        <taxon>Eukaryota</taxon>
        <taxon>Fungi</taxon>
        <taxon>Dikarya</taxon>
        <taxon>Ascomycota</taxon>
        <taxon>Pezizomycotina</taxon>
        <taxon>Dothideomycetes</taxon>
        <taxon>Pleosporomycetidae</taxon>
        <taxon>Pleosporales</taxon>
        <taxon>Tetraplosphaeriaceae</taxon>
        <taxon>Polyplosphaeria</taxon>
    </lineage>
</organism>
<dbReference type="InterPro" id="IPR019251">
    <property type="entry name" value="DUF2231_TM"/>
</dbReference>
<reference evidence="3" key="1">
    <citation type="journal article" date="2020" name="Stud. Mycol.">
        <title>101 Dothideomycetes genomes: a test case for predicting lifestyles and emergence of pathogens.</title>
        <authorList>
            <person name="Haridas S."/>
            <person name="Albert R."/>
            <person name="Binder M."/>
            <person name="Bloem J."/>
            <person name="Labutti K."/>
            <person name="Salamov A."/>
            <person name="Andreopoulos B."/>
            <person name="Baker S."/>
            <person name="Barry K."/>
            <person name="Bills G."/>
            <person name="Bluhm B."/>
            <person name="Cannon C."/>
            <person name="Castanera R."/>
            <person name="Culley D."/>
            <person name="Daum C."/>
            <person name="Ezra D."/>
            <person name="Gonzalez J."/>
            <person name="Henrissat B."/>
            <person name="Kuo A."/>
            <person name="Liang C."/>
            <person name="Lipzen A."/>
            <person name="Lutzoni F."/>
            <person name="Magnuson J."/>
            <person name="Mondo S."/>
            <person name="Nolan M."/>
            <person name="Ohm R."/>
            <person name="Pangilinan J."/>
            <person name="Park H.-J."/>
            <person name="Ramirez L."/>
            <person name="Alfaro M."/>
            <person name="Sun H."/>
            <person name="Tritt A."/>
            <person name="Yoshinaga Y."/>
            <person name="Zwiers L.-H."/>
            <person name="Turgeon B."/>
            <person name="Goodwin S."/>
            <person name="Spatafora J."/>
            <person name="Crous P."/>
            <person name="Grigoriev I."/>
        </authorList>
    </citation>
    <scope>NUCLEOTIDE SEQUENCE</scope>
    <source>
        <strain evidence="3">CBS 125425</strain>
    </source>
</reference>
<evidence type="ECO:0000259" key="2">
    <source>
        <dbReference type="Pfam" id="PF09990"/>
    </source>
</evidence>
<dbReference type="Pfam" id="PF09990">
    <property type="entry name" value="DUF2231"/>
    <property type="match status" value="1"/>
</dbReference>
<keyword evidence="1" id="KW-0812">Transmembrane</keyword>
<feature type="transmembrane region" description="Helical" evidence="1">
    <location>
        <begin position="59"/>
        <end position="80"/>
    </location>
</feature>
<dbReference type="Proteomes" id="UP000799444">
    <property type="component" value="Unassembled WGS sequence"/>
</dbReference>
<feature type="domain" description="DUF2231" evidence="2">
    <location>
        <begin position="4"/>
        <end position="162"/>
    </location>
</feature>
<evidence type="ECO:0000256" key="1">
    <source>
        <dbReference type="SAM" id="Phobius"/>
    </source>
</evidence>
<sequence>MASHPKHPATVHFPITFATLTGALDALYYASAHPSTAPLVASTCKTLQIQLNPAVLPTLSYYTTLLLLITAFPAVITGALELMPLIQRDGFSTRKAQTGLLHAMLNDTMVFGAAYNFWTRRTELGYVPSTTNILISSAFALPVTFLAAYLGGSLIYDYGMGVGRGSNNKAKKSQ</sequence>
<dbReference type="EMBL" id="ML996119">
    <property type="protein sequence ID" value="KAF2737012.1"/>
    <property type="molecule type" value="Genomic_DNA"/>
</dbReference>
<dbReference type="OrthoDB" id="2580011at2759"/>
<gene>
    <name evidence="3" type="ORF">EJ04DRAFT_488691</name>
</gene>
<name>A0A9P4R0K5_9PLEO</name>
<protein>
    <recommendedName>
        <fullName evidence="2">DUF2231 domain-containing protein</fullName>
    </recommendedName>
</protein>
<accession>A0A9P4R0K5</accession>
<dbReference type="AlphaFoldDB" id="A0A9P4R0K5"/>
<feature type="transmembrane region" description="Helical" evidence="1">
    <location>
        <begin position="133"/>
        <end position="156"/>
    </location>
</feature>
<proteinExistence type="predicted"/>
<evidence type="ECO:0000313" key="3">
    <source>
        <dbReference type="EMBL" id="KAF2737012.1"/>
    </source>
</evidence>
<evidence type="ECO:0000313" key="4">
    <source>
        <dbReference type="Proteomes" id="UP000799444"/>
    </source>
</evidence>
<feature type="transmembrane region" description="Helical" evidence="1">
    <location>
        <begin position="100"/>
        <end position="118"/>
    </location>
</feature>
<comment type="caution">
    <text evidence="3">The sequence shown here is derived from an EMBL/GenBank/DDBJ whole genome shotgun (WGS) entry which is preliminary data.</text>
</comment>
<keyword evidence="4" id="KW-1185">Reference proteome</keyword>
<keyword evidence="1" id="KW-0472">Membrane</keyword>